<dbReference type="FunFam" id="3.30.160.20:FF:000025">
    <property type="entry name" value="APOBEC1 complementation factor isoform X1"/>
    <property type="match status" value="1"/>
</dbReference>
<dbReference type="AlphaFoldDB" id="A0A7K9I765"/>
<comment type="caution">
    <text evidence="1">The sequence shown here is derived from an EMBL/GenBank/DDBJ whole genome shotgun (WGS) entry which is preliminary data.</text>
</comment>
<name>A0A7K9I765_9PICI</name>
<dbReference type="Proteomes" id="UP000534107">
    <property type="component" value="Unassembled WGS sequence"/>
</dbReference>
<keyword evidence="2" id="KW-1185">Reference proteome</keyword>
<accession>A0A7K9I765</accession>
<gene>
    <name evidence="1" type="primary">A1cf</name>
    <name evidence="1" type="ORF">BUCCAP_R02635</name>
</gene>
<feature type="non-terminal residue" evidence="1">
    <location>
        <position position="1"/>
    </location>
</feature>
<dbReference type="CDD" id="cd19900">
    <property type="entry name" value="DSRM_A1CF"/>
    <property type="match status" value="1"/>
</dbReference>
<sequence>KVLDGSPIEVTLAKPVDKDSYIRYTRGTGGRGAMLQGDYTYALGPLYDPATAYLGAPVFYAPQAYAAIPNLHFPATKGMTNRSIIRPPSIREVYMNVPVGAAGVRGLGGRGYLAYTGLGRGYQLKADKRGEDKLYDLLPGMELTPMNHGTLKPQGIKLAPQILEEICQKNNWGQPVYQLHSAIGQDQRQLFLYKITIPALASQNPTIHPFTPPKLSAYVDEAKSYAAEYTLQTLGIPTEG</sequence>
<dbReference type="Gene3D" id="3.30.160.20">
    <property type="match status" value="1"/>
</dbReference>
<dbReference type="SUPFAM" id="SSF54768">
    <property type="entry name" value="dsRNA-binding domain-like"/>
    <property type="match status" value="1"/>
</dbReference>
<feature type="non-terminal residue" evidence="1">
    <location>
        <position position="240"/>
    </location>
</feature>
<dbReference type="EMBL" id="VWZO01019145">
    <property type="protein sequence ID" value="NXH21025.1"/>
    <property type="molecule type" value="Genomic_DNA"/>
</dbReference>
<proteinExistence type="predicted"/>
<reference evidence="1 2" key="1">
    <citation type="submission" date="2019-09" db="EMBL/GenBank/DDBJ databases">
        <title>Bird 10,000 Genomes (B10K) Project - Family phase.</title>
        <authorList>
            <person name="Zhang G."/>
        </authorList>
    </citation>
    <scope>NUCLEOTIDE SEQUENCE [LARGE SCALE GENOMIC DNA]</scope>
    <source>
        <strain evidence="1">B10K-DU-001-16</strain>
        <tissue evidence="1">Muscle</tissue>
    </source>
</reference>
<evidence type="ECO:0000313" key="1">
    <source>
        <dbReference type="EMBL" id="NXH21025.1"/>
    </source>
</evidence>
<evidence type="ECO:0000313" key="2">
    <source>
        <dbReference type="Proteomes" id="UP000534107"/>
    </source>
</evidence>
<dbReference type="OrthoDB" id="3800936at2759"/>
<dbReference type="InterPro" id="IPR044461">
    <property type="entry name" value="A1CF_DSRM"/>
</dbReference>
<dbReference type="Pfam" id="PF14709">
    <property type="entry name" value="DND1_DSRM"/>
    <property type="match status" value="1"/>
</dbReference>
<organism evidence="1 2">
    <name type="scientific">Bucco capensis</name>
    <name type="common">collared puffbird</name>
    <dbReference type="NCBI Taxonomy" id="135168"/>
    <lineage>
        <taxon>Eukaryota</taxon>
        <taxon>Metazoa</taxon>
        <taxon>Chordata</taxon>
        <taxon>Craniata</taxon>
        <taxon>Vertebrata</taxon>
        <taxon>Euteleostomi</taxon>
        <taxon>Archelosauria</taxon>
        <taxon>Archosauria</taxon>
        <taxon>Dinosauria</taxon>
        <taxon>Saurischia</taxon>
        <taxon>Theropoda</taxon>
        <taxon>Coelurosauria</taxon>
        <taxon>Aves</taxon>
        <taxon>Neognathae</taxon>
        <taxon>Neoaves</taxon>
        <taxon>Telluraves</taxon>
        <taxon>Coraciimorphae</taxon>
        <taxon>Piciformes</taxon>
        <taxon>Bucconidae</taxon>
        <taxon>Bucco</taxon>
    </lineage>
</organism>
<protein>
    <submittedName>
        <fullName evidence="1">A1CF factor</fullName>
    </submittedName>
</protein>